<evidence type="ECO:0000259" key="5">
    <source>
        <dbReference type="Pfam" id="PF04198"/>
    </source>
</evidence>
<organism evidence="6 7">
    <name type="scientific">Megasphaera hominis</name>
    <dbReference type="NCBI Taxonomy" id="159836"/>
    <lineage>
        <taxon>Bacteria</taxon>
        <taxon>Bacillati</taxon>
        <taxon>Bacillota</taxon>
        <taxon>Negativicutes</taxon>
        <taxon>Veillonellales</taxon>
        <taxon>Veillonellaceae</taxon>
        <taxon>Megasphaera</taxon>
    </lineage>
</organism>
<feature type="domain" description="Sugar-binding" evidence="5">
    <location>
        <begin position="67"/>
        <end position="319"/>
    </location>
</feature>
<dbReference type="Pfam" id="PF04198">
    <property type="entry name" value="Sugar-bind"/>
    <property type="match status" value="1"/>
</dbReference>
<protein>
    <submittedName>
        <fullName evidence="6">Sugar-binding transcriptional regulator</fullName>
    </submittedName>
</protein>
<dbReference type="InterPro" id="IPR007324">
    <property type="entry name" value="Sugar-bd_dom_put"/>
</dbReference>
<keyword evidence="2" id="KW-0805">Transcription regulation</keyword>
<dbReference type="Proteomes" id="UP000606870">
    <property type="component" value="Unassembled WGS sequence"/>
</dbReference>
<evidence type="ECO:0000313" key="7">
    <source>
        <dbReference type="Proteomes" id="UP000606870"/>
    </source>
</evidence>
<comment type="caution">
    <text evidence="6">The sequence shown here is derived from an EMBL/GenBank/DDBJ whole genome shotgun (WGS) entry which is preliminary data.</text>
</comment>
<gene>
    <name evidence="6" type="ORF">H8J70_06705</name>
</gene>
<evidence type="ECO:0000256" key="1">
    <source>
        <dbReference type="ARBA" id="ARBA00010466"/>
    </source>
</evidence>
<keyword evidence="3" id="KW-0238">DNA-binding</keyword>
<dbReference type="InterPro" id="IPR051054">
    <property type="entry name" value="SorC_transcr_regulators"/>
</dbReference>
<evidence type="ECO:0000256" key="2">
    <source>
        <dbReference type="ARBA" id="ARBA00023015"/>
    </source>
</evidence>
<proteinExistence type="inferred from homology"/>
<dbReference type="RefSeq" id="WP_186503092.1">
    <property type="nucleotide sequence ID" value="NZ_JACOGK010000017.1"/>
</dbReference>
<dbReference type="Gene3D" id="3.40.50.1360">
    <property type="match status" value="1"/>
</dbReference>
<name>A0ABR6VIB2_9FIRM</name>
<dbReference type="EMBL" id="JACOGK010000017">
    <property type="protein sequence ID" value="MBC3536936.1"/>
    <property type="molecule type" value="Genomic_DNA"/>
</dbReference>
<evidence type="ECO:0000256" key="3">
    <source>
        <dbReference type="ARBA" id="ARBA00023125"/>
    </source>
</evidence>
<dbReference type="PANTHER" id="PTHR34294">
    <property type="entry name" value="TRANSCRIPTIONAL REGULATOR-RELATED"/>
    <property type="match status" value="1"/>
</dbReference>
<dbReference type="Gene3D" id="1.10.10.60">
    <property type="entry name" value="Homeodomain-like"/>
    <property type="match status" value="1"/>
</dbReference>
<reference evidence="6 7" key="1">
    <citation type="submission" date="2020-08" db="EMBL/GenBank/DDBJ databases">
        <authorList>
            <person name="Liu C."/>
            <person name="Sun Q."/>
        </authorList>
    </citation>
    <scope>NUCLEOTIDE SEQUENCE [LARGE SCALE GENOMIC DNA]</scope>
    <source>
        <strain evidence="6 7">NSJ-59</strain>
    </source>
</reference>
<evidence type="ECO:0000313" key="6">
    <source>
        <dbReference type="EMBL" id="MBC3536936.1"/>
    </source>
</evidence>
<accession>A0ABR6VIB2</accession>
<dbReference type="InterPro" id="IPR037171">
    <property type="entry name" value="NagB/RpiA_transferase-like"/>
</dbReference>
<dbReference type="SUPFAM" id="SSF100950">
    <property type="entry name" value="NagB/RpiA/CoA transferase-like"/>
    <property type="match status" value="1"/>
</dbReference>
<keyword evidence="7" id="KW-1185">Reference proteome</keyword>
<keyword evidence="4" id="KW-0804">Transcription</keyword>
<evidence type="ECO:0000256" key="4">
    <source>
        <dbReference type="ARBA" id="ARBA00023163"/>
    </source>
</evidence>
<sequence>MKKLVDDLRLIYKCCSLYYEEQKGQQEICESLGVSRPSVSRMLKSGKELGIVRIEVINPQGRTQGILEKQLEQAFGLKEAMVVSTGATTPGNGTVGAALGSTALAYLARVLHGGDCVGISMGLTLRQVAQAPCNTLEPVHCTFVPLVGGIGEGVDTHANFLAGEFARRFGGERLQLYSPAIFTDPAVLQGFRREEAVRHVFEMYEHLDTVVFGIGTLDNSQSTAVRLRYVDRTTLAAFSKAGAVGDISLQYYDKDGNTEPYRAYNERVAGLQLPAFKKITRRIAIAGGAYKAQAVLGALQGGFINVLLTDETCAQELLRLKNHAHLRERQGKTWKQ</sequence>
<dbReference type="PANTHER" id="PTHR34294:SF1">
    <property type="entry name" value="TRANSCRIPTIONAL REGULATOR LSRR"/>
    <property type="match status" value="1"/>
</dbReference>
<comment type="similarity">
    <text evidence="1">Belongs to the SorC transcriptional regulatory family.</text>
</comment>